<name>X0ZF47_9ZZZZ</name>
<dbReference type="AlphaFoldDB" id="X0ZF47"/>
<dbReference type="EMBL" id="BART01009408">
    <property type="protein sequence ID" value="GAG67914.1"/>
    <property type="molecule type" value="Genomic_DNA"/>
</dbReference>
<protein>
    <submittedName>
        <fullName evidence="1">Uncharacterized protein</fullName>
    </submittedName>
</protein>
<evidence type="ECO:0000313" key="1">
    <source>
        <dbReference type="EMBL" id="GAG67914.1"/>
    </source>
</evidence>
<gene>
    <name evidence="1" type="ORF">S01H4_20853</name>
</gene>
<accession>X0ZF47</accession>
<organism evidence="1">
    <name type="scientific">marine sediment metagenome</name>
    <dbReference type="NCBI Taxonomy" id="412755"/>
    <lineage>
        <taxon>unclassified sequences</taxon>
        <taxon>metagenomes</taxon>
        <taxon>ecological metagenomes</taxon>
    </lineage>
</organism>
<proteinExistence type="predicted"/>
<comment type="caution">
    <text evidence="1">The sequence shown here is derived from an EMBL/GenBank/DDBJ whole genome shotgun (WGS) entry which is preliminary data.</text>
</comment>
<sequence>MTDQVTILPISAHVTKLISEQYDYGDVVQMDDLNRMLEVELSEDFDQEQYESVMWTRCSRIEDLKKRLLEEHSIMLQNIRGEGYVLVMPKEQTDVVLDHMDSKLKKHMRRASKRLKHIRFDLLSEKKQQENISARQRVSGVKSMLRRERKLFAAGLKQIEVDD</sequence>
<reference evidence="1" key="1">
    <citation type="journal article" date="2014" name="Front. Microbiol.">
        <title>High frequency of phylogenetically diverse reductive dehalogenase-homologous genes in deep subseafloor sedimentary metagenomes.</title>
        <authorList>
            <person name="Kawai M."/>
            <person name="Futagami T."/>
            <person name="Toyoda A."/>
            <person name="Takaki Y."/>
            <person name="Nishi S."/>
            <person name="Hori S."/>
            <person name="Arai W."/>
            <person name="Tsubouchi T."/>
            <person name="Morono Y."/>
            <person name="Uchiyama I."/>
            <person name="Ito T."/>
            <person name="Fujiyama A."/>
            <person name="Inagaki F."/>
            <person name="Takami H."/>
        </authorList>
    </citation>
    <scope>NUCLEOTIDE SEQUENCE</scope>
    <source>
        <strain evidence="1">Expedition CK06-06</strain>
    </source>
</reference>